<accession>A0A6J1M9P7</accession>
<evidence type="ECO:0000313" key="8">
    <source>
        <dbReference type="Proteomes" id="UP000504633"/>
    </source>
</evidence>
<dbReference type="Pfam" id="PF14655">
    <property type="entry name" value="RAB3GAP2_N"/>
    <property type="match status" value="1"/>
</dbReference>
<organism evidence="8 9">
    <name type="scientific">Drosophila hydei</name>
    <name type="common">Fruit fly</name>
    <dbReference type="NCBI Taxonomy" id="7224"/>
    <lineage>
        <taxon>Eukaryota</taxon>
        <taxon>Metazoa</taxon>
        <taxon>Ecdysozoa</taxon>
        <taxon>Arthropoda</taxon>
        <taxon>Hexapoda</taxon>
        <taxon>Insecta</taxon>
        <taxon>Pterygota</taxon>
        <taxon>Neoptera</taxon>
        <taxon>Endopterygota</taxon>
        <taxon>Diptera</taxon>
        <taxon>Brachycera</taxon>
        <taxon>Muscomorpha</taxon>
        <taxon>Ephydroidea</taxon>
        <taxon>Drosophilidae</taxon>
        <taxon>Drosophila</taxon>
    </lineage>
</organism>
<dbReference type="GO" id="GO:0005096">
    <property type="term" value="F:GTPase activator activity"/>
    <property type="evidence" value="ECO:0007669"/>
    <property type="project" value="UniProtKB-KW"/>
</dbReference>
<name>A0A6J1M9P7_DROHY</name>
<dbReference type="InterPro" id="IPR029257">
    <property type="entry name" value="RAB3GAP2_C"/>
</dbReference>
<keyword evidence="4" id="KW-0963">Cytoplasm</keyword>
<feature type="compositionally biased region" description="Acidic residues" evidence="5">
    <location>
        <begin position="906"/>
        <end position="918"/>
    </location>
</feature>
<feature type="domain" description="Rab3-GAP regulatory subunit N-terminal" evidence="6">
    <location>
        <begin position="29"/>
        <end position="420"/>
    </location>
</feature>
<protein>
    <submittedName>
        <fullName evidence="9">Rab3 GTPase-activating protein regulatory subunit</fullName>
    </submittedName>
</protein>
<dbReference type="OMA" id="SWCGELE"/>
<dbReference type="Proteomes" id="UP000504633">
    <property type="component" value="Unplaced"/>
</dbReference>
<dbReference type="GO" id="GO:0005737">
    <property type="term" value="C:cytoplasm"/>
    <property type="evidence" value="ECO:0007669"/>
    <property type="project" value="UniProtKB-SubCell"/>
</dbReference>
<evidence type="ECO:0000256" key="4">
    <source>
        <dbReference type="ARBA" id="ARBA00022490"/>
    </source>
</evidence>
<evidence type="ECO:0000256" key="5">
    <source>
        <dbReference type="SAM" id="MobiDB-lite"/>
    </source>
</evidence>
<dbReference type="PANTHER" id="PTHR12472:SF0">
    <property type="entry name" value="RAB3 GTPASE-ACTIVATING PROTEIN NON-CATALYTIC SUBUNIT"/>
    <property type="match status" value="1"/>
</dbReference>
<comment type="subcellular location">
    <subcellularLocation>
        <location evidence="1">Cytoplasm</location>
    </subcellularLocation>
</comment>
<evidence type="ECO:0000256" key="2">
    <source>
        <dbReference type="ARBA" id="ARBA00008153"/>
    </source>
</evidence>
<evidence type="ECO:0000313" key="9">
    <source>
        <dbReference type="RefSeq" id="XP_023175262.2"/>
    </source>
</evidence>
<dbReference type="GeneID" id="111602439"/>
<evidence type="ECO:0000259" key="6">
    <source>
        <dbReference type="Pfam" id="PF14655"/>
    </source>
</evidence>
<dbReference type="InterPro" id="IPR032839">
    <property type="entry name" value="RAB3GAP_N"/>
</dbReference>
<reference evidence="9" key="1">
    <citation type="submission" date="2025-08" db="UniProtKB">
        <authorList>
            <consortium name="RefSeq"/>
        </authorList>
    </citation>
    <scope>IDENTIFICATION</scope>
    <source>
        <strain evidence="9">15085-1641.00</strain>
        <tissue evidence="9">Whole body</tissue>
    </source>
</reference>
<comment type="similarity">
    <text evidence="2">Belongs to the Rab3-GAP regulatory subunit family.</text>
</comment>
<proteinExistence type="inferred from homology"/>
<feature type="domain" description="Rab3GAP regulatory subunit C-terminal" evidence="7">
    <location>
        <begin position="689"/>
        <end position="1305"/>
    </location>
</feature>
<sequence>MACEVKTFGNILDFRKVQEYFGLGHDDNWLNGVNYAMSPTGEAIALALGEKLAFLTTCWNSRGNENSYALSWCGELEDGNQIVTSLMCMPMLRGTEIEWTCMAIGLASGMVIFYTDSGVKLFSQCCQEESVLGIKLLSPPRHTEADALLYIIYSNCMCFINGEDILPMLASCRHNMERSVYSSSDVVPFQKFKFKLQRESILNDAVICTNQRSPTYDYIVQQSISNGYFARVQATPVRSTQVLAAGAEPYLGFFEAEEGYKTVSLGEVAKDVIGMAYKNLLGGLFRRTPATTPETPEQLPLPSKEAPMRTRCRLYDGKRDGLTLVLAPGGKLAAVTDNLDRVMLVDTQQAIILRVWKGYRDAQCAFVPIKERSVRGIKTHRRKALFLVIYVPRLGCLDIWALQNGPKVAAFNVCKSGQLIYNNHSPLGAAGVQMRRSPNLNYCLFLDPSDSSLKEVHIPFHYALSETNSQTSRDIHSLRRLRNQLRSLSQSGEDRQEQISAIAKLAGELETLEVRQQCLEMLLKSKRLHPELFQSIVNAFDQASAQDEANQEFLQQIANYKRLTDLYLTLSLAQKHYVDSIAPPVELLELSDADLVTINQLVILLENNSEQPAIREVSFQLQDAHKVEEFVDFLSIFNIDTPNCVTLLATKSDKYGSVSNDLFGNFFTQIQCMDQFKQWVTAACIPSKDLLKLVIFYWLDKPFKYSDCDEVVEEMSRIACTVRAICELAGDEINDYAYNAISPWWQQVRELLLESKQFSGLLVAIVCKMVATHLWRNRRDGSCDDSATEDDERWETISHDEAQWGLLTGKLEDVSVLGAILGQPRICREPVGPELPYEQPDCSLKNILNSGKGIVSELTAKWLINSRLHPSLIVEITPPGNETDDEPEAKSKKQKKSAQQEREQAQELEEETEEDANPEETAVEHSEPLEPVLERLALLRAHFPFSLESGVLLSLMAWQHMVHWSKQLAQLEHMRAAIRCLQQYRTPDLALKHGTCCLIWNATLKYPLQATAKLMQKVGRLPVDKMCQQDLDMSAALVPEFLELCLEFLEHFTSSMEHDKRELNFEQSLSEGQQPLQFLALQQHHALPQLLQLHTQLCTVLHFIAQFQLRLQRPLTTLFDALGNKALLSDINKELSYALPAPDLVLQDQRTQFLCNVVTATMDVIREDLEQLYILDHVYYMAKVCALADSWQLDKLPILRRQVVELYAFGYDAEAQLLLHDISEDEELGRQLLEIAGRRLNLYADGSQSAFLKIASVGHQLLAYLDNLKESSTEEHSLAISASKPEEINVVQLDKLITHVYKCLSKRGSKHLITVAQMYNAVRLLQT</sequence>
<dbReference type="RefSeq" id="XP_023175262.2">
    <property type="nucleotide sequence ID" value="XM_023319494.2"/>
</dbReference>
<keyword evidence="8" id="KW-1185">Reference proteome</keyword>
<dbReference type="OrthoDB" id="2019917at2759"/>
<gene>
    <name evidence="9" type="primary">LOC111602439</name>
</gene>
<dbReference type="CTD" id="34626"/>
<dbReference type="KEGG" id="dhe:111602439"/>
<evidence type="ECO:0000256" key="1">
    <source>
        <dbReference type="ARBA" id="ARBA00004496"/>
    </source>
</evidence>
<keyword evidence="3" id="KW-0343">GTPase activation</keyword>
<evidence type="ECO:0000259" key="7">
    <source>
        <dbReference type="Pfam" id="PF14656"/>
    </source>
</evidence>
<dbReference type="Pfam" id="PF14656">
    <property type="entry name" value="RAB3GAP2_C"/>
    <property type="match status" value="1"/>
</dbReference>
<dbReference type="PANTHER" id="PTHR12472">
    <property type="entry name" value="RAB3-GAP REGULATORY DOMAIN"/>
    <property type="match status" value="1"/>
</dbReference>
<feature type="region of interest" description="Disordered" evidence="5">
    <location>
        <begin position="875"/>
        <end position="928"/>
    </location>
</feature>
<dbReference type="InterPro" id="IPR026059">
    <property type="entry name" value="Rab3GAP2"/>
</dbReference>
<evidence type="ECO:0000256" key="3">
    <source>
        <dbReference type="ARBA" id="ARBA00022468"/>
    </source>
</evidence>